<evidence type="ECO:0000256" key="5">
    <source>
        <dbReference type="ARBA" id="ARBA00023128"/>
    </source>
</evidence>
<dbReference type="OrthoDB" id="6246201at2759"/>
<sequence>MSLAHLSGCRRLLHTSRPSFNFIGLPDPTSNLRPIIYTSSSDLSEPILPHPYSLKEFSDDTVDHELQWNLHRERLDAFNHAYWAESNTRFEAAKSSVLSALPPNAPTEAHEHALSEFYKKWVIQERARQVEYDVELRKRTFEDLSLAAKVEFQRAKKRLGNWRFL</sequence>
<keyword evidence="6" id="KW-0472">Membrane</keyword>
<keyword evidence="8" id="KW-1185">Reference proteome</keyword>
<evidence type="ECO:0000256" key="2">
    <source>
        <dbReference type="ARBA" id="ARBA00005453"/>
    </source>
</evidence>
<proteinExistence type="inferred from homology"/>
<dbReference type="Proteomes" id="UP000092154">
    <property type="component" value="Unassembled WGS sequence"/>
</dbReference>
<gene>
    <name evidence="7" type="ORF">K503DRAFT_684320</name>
</gene>
<dbReference type="PANTHER" id="PTHR31107">
    <property type="entry name" value="APOPTOGENIC PROTEIN 1, MITOCHONDRIAL"/>
    <property type="match status" value="1"/>
</dbReference>
<dbReference type="InParanoid" id="A0A1B7NAZ1"/>
<dbReference type="Pfam" id="PF10231">
    <property type="entry name" value="COA8"/>
    <property type="match status" value="1"/>
</dbReference>
<dbReference type="PANTHER" id="PTHR31107:SF2">
    <property type="entry name" value="CYTOCHROME C OXIDASE ASSEMBLY FACTOR 8"/>
    <property type="match status" value="1"/>
</dbReference>
<evidence type="ECO:0000313" key="7">
    <source>
        <dbReference type="EMBL" id="OAX41948.1"/>
    </source>
</evidence>
<comment type="subcellular location">
    <subcellularLocation>
        <location evidence="1">Mitochondrion inner membrane</location>
        <topology evidence="1">Peripheral membrane protein</topology>
        <orientation evidence="1">Matrix side</orientation>
    </subcellularLocation>
</comment>
<keyword evidence="3" id="KW-0999">Mitochondrion inner membrane</keyword>
<evidence type="ECO:0000313" key="8">
    <source>
        <dbReference type="Proteomes" id="UP000092154"/>
    </source>
</evidence>
<keyword evidence="5" id="KW-0496">Mitochondrion</keyword>
<keyword evidence="4" id="KW-0809">Transit peptide</keyword>
<evidence type="ECO:0000256" key="3">
    <source>
        <dbReference type="ARBA" id="ARBA00022792"/>
    </source>
</evidence>
<organism evidence="7 8">
    <name type="scientific">Rhizopogon vinicolor AM-OR11-026</name>
    <dbReference type="NCBI Taxonomy" id="1314800"/>
    <lineage>
        <taxon>Eukaryota</taxon>
        <taxon>Fungi</taxon>
        <taxon>Dikarya</taxon>
        <taxon>Basidiomycota</taxon>
        <taxon>Agaricomycotina</taxon>
        <taxon>Agaricomycetes</taxon>
        <taxon>Agaricomycetidae</taxon>
        <taxon>Boletales</taxon>
        <taxon>Suillineae</taxon>
        <taxon>Rhizopogonaceae</taxon>
        <taxon>Rhizopogon</taxon>
    </lineage>
</organism>
<accession>A0A1B7NAZ1</accession>
<dbReference type="GO" id="GO:0097193">
    <property type="term" value="P:intrinsic apoptotic signaling pathway"/>
    <property type="evidence" value="ECO:0007669"/>
    <property type="project" value="InterPro"/>
</dbReference>
<dbReference type="GO" id="GO:0005743">
    <property type="term" value="C:mitochondrial inner membrane"/>
    <property type="evidence" value="ECO:0007669"/>
    <property type="project" value="UniProtKB-SubCell"/>
</dbReference>
<dbReference type="EMBL" id="KV448167">
    <property type="protein sequence ID" value="OAX41948.1"/>
    <property type="molecule type" value="Genomic_DNA"/>
</dbReference>
<protein>
    <submittedName>
        <fullName evidence="7">Uncharacterized protein</fullName>
    </submittedName>
</protein>
<name>A0A1B7NAZ1_9AGAM</name>
<evidence type="ECO:0000256" key="1">
    <source>
        <dbReference type="ARBA" id="ARBA00004443"/>
    </source>
</evidence>
<comment type="similarity">
    <text evidence="2">Belongs to the COA8 family.</text>
</comment>
<dbReference type="InterPro" id="IPR018796">
    <property type="entry name" value="COA8"/>
</dbReference>
<dbReference type="AlphaFoldDB" id="A0A1B7NAZ1"/>
<reference evidence="7 8" key="1">
    <citation type="submission" date="2016-06" db="EMBL/GenBank/DDBJ databases">
        <title>Comparative genomics of the ectomycorrhizal sister species Rhizopogon vinicolor and Rhizopogon vesiculosus (Basidiomycota: Boletales) reveals a divergence of the mating type B locus.</title>
        <authorList>
            <consortium name="DOE Joint Genome Institute"/>
            <person name="Mujic A.B."/>
            <person name="Kuo A."/>
            <person name="Tritt A."/>
            <person name="Lipzen A."/>
            <person name="Chen C."/>
            <person name="Johnson J."/>
            <person name="Sharma A."/>
            <person name="Barry K."/>
            <person name="Grigoriev I.V."/>
            <person name="Spatafora J.W."/>
        </authorList>
    </citation>
    <scope>NUCLEOTIDE SEQUENCE [LARGE SCALE GENOMIC DNA]</scope>
    <source>
        <strain evidence="7 8">AM-OR11-026</strain>
    </source>
</reference>
<evidence type="ECO:0000256" key="4">
    <source>
        <dbReference type="ARBA" id="ARBA00022946"/>
    </source>
</evidence>
<evidence type="ECO:0000256" key="6">
    <source>
        <dbReference type="ARBA" id="ARBA00023136"/>
    </source>
</evidence>